<evidence type="ECO:0000313" key="6">
    <source>
        <dbReference type="Proteomes" id="UP000054166"/>
    </source>
</evidence>
<sequence length="170" mass="19249">MFSFFKFRLQTEAIQLAEGSIPCKFCNISPKNGFKIVWEDDTFVAFEDIRPAAMHHLQITPKKHIESVKALNKFDVDMVRSMEELGNRILDDLGVPTAMRKLGFHIPPFNSVNHLHMHVQGLPYRSFVRGFKYPIVNGGGSHQKGFSWFAEAGQTIRILERGGSVGIFPS</sequence>
<dbReference type="OrthoDB" id="1915375at2759"/>
<proteinExistence type="predicted"/>
<dbReference type="InParanoid" id="A0A0C3BFH8"/>
<dbReference type="SUPFAM" id="SSF54197">
    <property type="entry name" value="HIT-like"/>
    <property type="match status" value="1"/>
</dbReference>
<evidence type="ECO:0000256" key="1">
    <source>
        <dbReference type="ARBA" id="ARBA00022741"/>
    </source>
</evidence>
<dbReference type="PANTHER" id="PTHR12486">
    <property type="entry name" value="APRATAXIN-RELATED"/>
    <property type="match status" value="1"/>
</dbReference>
<dbReference type="PANTHER" id="PTHR12486:SF5">
    <property type="entry name" value="ADENOSINE 5'-MONOPHOSPHORAMIDASE HINT3"/>
    <property type="match status" value="1"/>
</dbReference>
<reference evidence="6" key="2">
    <citation type="submission" date="2015-01" db="EMBL/GenBank/DDBJ databases">
        <title>Evolutionary Origins and Diversification of the Mycorrhizal Mutualists.</title>
        <authorList>
            <consortium name="DOE Joint Genome Institute"/>
            <consortium name="Mycorrhizal Genomics Consortium"/>
            <person name="Kohler A."/>
            <person name="Kuo A."/>
            <person name="Nagy L.G."/>
            <person name="Floudas D."/>
            <person name="Copeland A."/>
            <person name="Barry K.W."/>
            <person name="Cichocki N."/>
            <person name="Veneault-Fourrey C."/>
            <person name="LaButti K."/>
            <person name="Lindquist E.A."/>
            <person name="Lipzen A."/>
            <person name="Lundell T."/>
            <person name="Morin E."/>
            <person name="Murat C."/>
            <person name="Riley R."/>
            <person name="Ohm R."/>
            <person name="Sun H."/>
            <person name="Tunlid A."/>
            <person name="Henrissat B."/>
            <person name="Grigoriev I.V."/>
            <person name="Hibbett D.S."/>
            <person name="Martin F."/>
        </authorList>
    </citation>
    <scope>NUCLEOTIDE SEQUENCE [LARGE SCALE GENOMIC DNA]</scope>
    <source>
        <strain evidence="6">F 1598</strain>
    </source>
</reference>
<dbReference type="HOGENOM" id="CLU_056776_4_1_1"/>
<evidence type="ECO:0000256" key="3">
    <source>
        <dbReference type="PROSITE-ProRule" id="PRU00464"/>
    </source>
</evidence>
<dbReference type="GO" id="GO:0016787">
    <property type="term" value="F:hydrolase activity"/>
    <property type="evidence" value="ECO:0007669"/>
    <property type="project" value="UniProtKB-KW"/>
</dbReference>
<dbReference type="EMBL" id="KN832986">
    <property type="protein sequence ID" value="KIM85053.1"/>
    <property type="molecule type" value="Genomic_DNA"/>
</dbReference>
<feature type="domain" description="HIT" evidence="4">
    <location>
        <begin position="24"/>
        <end position="133"/>
    </location>
</feature>
<dbReference type="Gene3D" id="3.30.428.10">
    <property type="entry name" value="HIT-like"/>
    <property type="match status" value="1"/>
</dbReference>
<dbReference type="STRING" id="765440.A0A0C3BFH8"/>
<reference evidence="5 6" key="1">
    <citation type="submission" date="2014-04" db="EMBL/GenBank/DDBJ databases">
        <authorList>
            <consortium name="DOE Joint Genome Institute"/>
            <person name="Kuo A."/>
            <person name="Tarkka M."/>
            <person name="Buscot F."/>
            <person name="Kohler A."/>
            <person name="Nagy L.G."/>
            <person name="Floudas D."/>
            <person name="Copeland A."/>
            <person name="Barry K.W."/>
            <person name="Cichocki N."/>
            <person name="Veneault-Fourrey C."/>
            <person name="LaButti K."/>
            <person name="Lindquist E.A."/>
            <person name="Lipzen A."/>
            <person name="Lundell T."/>
            <person name="Morin E."/>
            <person name="Murat C."/>
            <person name="Sun H."/>
            <person name="Tunlid A."/>
            <person name="Henrissat B."/>
            <person name="Grigoriev I.V."/>
            <person name="Hibbett D.S."/>
            <person name="Martin F."/>
            <person name="Nordberg H.P."/>
            <person name="Cantor M.N."/>
            <person name="Hua S.X."/>
        </authorList>
    </citation>
    <scope>NUCLEOTIDE SEQUENCE [LARGE SCALE GENOMIC DNA]</scope>
    <source>
        <strain evidence="5 6">F 1598</strain>
    </source>
</reference>
<dbReference type="InterPro" id="IPR011146">
    <property type="entry name" value="HIT-like"/>
</dbReference>
<dbReference type="PROSITE" id="PS51084">
    <property type="entry name" value="HIT_2"/>
    <property type="match status" value="1"/>
</dbReference>
<name>A0A0C3BFH8_PILCF</name>
<evidence type="ECO:0000256" key="2">
    <source>
        <dbReference type="ARBA" id="ARBA00022801"/>
    </source>
</evidence>
<keyword evidence="2" id="KW-0378">Hydrolase</keyword>
<evidence type="ECO:0000259" key="4">
    <source>
        <dbReference type="PROSITE" id="PS51084"/>
    </source>
</evidence>
<keyword evidence="6" id="KW-1185">Reference proteome</keyword>
<accession>A0A0C3BFH8</accession>
<evidence type="ECO:0000313" key="5">
    <source>
        <dbReference type="EMBL" id="KIM85053.1"/>
    </source>
</evidence>
<dbReference type="Proteomes" id="UP000054166">
    <property type="component" value="Unassembled WGS sequence"/>
</dbReference>
<feature type="short sequence motif" description="Histidine triad motif" evidence="3">
    <location>
        <begin position="114"/>
        <end position="118"/>
    </location>
</feature>
<dbReference type="AlphaFoldDB" id="A0A0C3BFH8"/>
<dbReference type="GO" id="GO:0000166">
    <property type="term" value="F:nucleotide binding"/>
    <property type="evidence" value="ECO:0007669"/>
    <property type="project" value="UniProtKB-KW"/>
</dbReference>
<dbReference type="InterPro" id="IPR036265">
    <property type="entry name" value="HIT-like_sf"/>
</dbReference>
<protein>
    <recommendedName>
        <fullName evidence="4">HIT domain-containing protein</fullName>
    </recommendedName>
</protein>
<dbReference type="Pfam" id="PF11969">
    <property type="entry name" value="DcpS_C"/>
    <property type="match status" value="1"/>
</dbReference>
<organism evidence="5 6">
    <name type="scientific">Piloderma croceum (strain F 1598)</name>
    <dbReference type="NCBI Taxonomy" id="765440"/>
    <lineage>
        <taxon>Eukaryota</taxon>
        <taxon>Fungi</taxon>
        <taxon>Dikarya</taxon>
        <taxon>Basidiomycota</taxon>
        <taxon>Agaricomycotina</taxon>
        <taxon>Agaricomycetes</taxon>
        <taxon>Agaricomycetidae</taxon>
        <taxon>Atheliales</taxon>
        <taxon>Atheliaceae</taxon>
        <taxon>Piloderma</taxon>
    </lineage>
</organism>
<keyword evidence="1" id="KW-0547">Nucleotide-binding</keyword>
<gene>
    <name evidence="5" type="ORF">PILCRDRAFT_817891</name>
</gene>